<dbReference type="Gene3D" id="3.30.1370.210">
    <property type="match status" value="1"/>
</dbReference>
<sequence length="529" mass="58033">MHLCTFLGLPKTIRFGASRGSHVHLSLFVHSARTLQSLSARDRDIKPLVKTPSSRSYPRTDLRTSILEPSHTHSVEITMASGRYRTKLCRNYALGHCPQGEQCKYLHSMVYPAQPTYTMAPVAAPPMVNHCGFNPHFSFPPPAAGMHFNWAPISPPIQSPQAGGFSWGYHPIPAPLPASVRPAQPPQFRPLSWRTTLCRHFVKNQGWCPLGDECGYIHDATLAAYANNDIRFSDGTRPPDSRAGSKHSHCWAYVQGLCRVKECPYLHPVAIHLFVPHTPCLAWPNCSRGALCSYKHPEPLIPKVSELQPAPPHPQPAQPSSPIRVIPSGTVQFYGTTYFPVGSPTAPPGQSMPSPHYSWNYSPGMPSVGSGYSPYSPESLPFQSPYYEAVSNLPPASSVPRVFAGTELDDIHRLVGMPRSSLAPIPVPSTEPPTAEDPGKDQATASGVVVDDFPYQPPPPGRQGHARRVSVAMKSKEESDALGLSVPRTTRRESWMGHRQRDEPAHRSWPWAPDAPSALADGQSLQLML</sequence>
<dbReference type="InterPro" id="IPR000571">
    <property type="entry name" value="Znf_CCCH"/>
</dbReference>
<proteinExistence type="predicted"/>
<dbReference type="Gene3D" id="4.10.1000.10">
    <property type="entry name" value="Zinc finger, CCCH-type"/>
    <property type="match status" value="1"/>
</dbReference>
<dbReference type="PANTHER" id="PTHR12547">
    <property type="entry name" value="CCCH ZINC FINGER/TIS11-RELATED"/>
    <property type="match status" value="1"/>
</dbReference>
<dbReference type="Pfam" id="PF00642">
    <property type="entry name" value="zf-CCCH"/>
    <property type="match status" value="1"/>
</dbReference>
<feature type="domain" description="C3H1-type" evidence="7">
    <location>
        <begin position="83"/>
        <end position="110"/>
    </location>
</feature>
<evidence type="ECO:0000259" key="7">
    <source>
        <dbReference type="PROSITE" id="PS50103"/>
    </source>
</evidence>
<feature type="region of interest" description="Disordered" evidence="6">
    <location>
        <begin position="419"/>
        <end position="529"/>
    </location>
</feature>
<feature type="compositionally biased region" description="Basic and acidic residues" evidence="6">
    <location>
        <begin position="490"/>
        <end position="506"/>
    </location>
</feature>
<dbReference type="HOGENOM" id="CLU_594463_0_0_1"/>
<feature type="zinc finger region" description="C3H1-type" evidence="5">
    <location>
        <begin position="83"/>
        <end position="110"/>
    </location>
</feature>
<evidence type="ECO:0000313" key="8">
    <source>
        <dbReference type="EMBL" id="KIP11038.1"/>
    </source>
</evidence>
<evidence type="ECO:0000256" key="1">
    <source>
        <dbReference type="ARBA" id="ARBA00022723"/>
    </source>
</evidence>
<dbReference type="EMBL" id="KN840449">
    <property type="protein sequence ID" value="KIP11038.1"/>
    <property type="molecule type" value="Genomic_DNA"/>
</dbReference>
<reference evidence="8 9" key="1">
    <citation type="journal article" date="2014" name="PLoS Genet.">
        <title>Analysis of the Phlebiopsis gigantea genome, transcriptome and secretome provides insight into its pioneer colonization strategies of wood.</title>
        <authorList>
            <person name="Hori C."/>
            <person name="Ishida T."/>
            <person name="Igarashi K."/>
            <person name="Samejima M."/>
            <person name="Suzuki H."/>
            <person name="Master E."/>
            <person name="Ferreira P."/>
            <person name="Ruiz-Duenas F.J."/>
            <person name="Held B."/>
            <person name="Canessa P."/>
            <person name="Larrondo L.F."/>
            <person name="Schmoll M."/>
            <person name="Druzhinina I.S."/>
            <person name="Kubicek C.P."/>
            <person name="Gaskell J.A."/>
            <person name="Kersten P."/>
            <person name="St John F."/>
            <person name="Glasner J."/>
            <person name="Sabat G."/>
            <person name="Splinter BonDurant S."/>
            <person name="Syed K."/>
            <person name="Yadav J."/>
            <person name="Mgbeahuruike A.C."/>
            <person name="Kovalchuk A."/>
            <person name="Asiegbu F.O."/>
            <person name="Lackner G."/>
            <person name="Hoffmeister D."/>
            <person name="Rencoret J."/>
            <person name="Gutierrez A."/>
            <person name="Sun H."/>
            <person name="Lindquist E."/>
            <person name="Barry K."/>
            <person name="Riley R."/>
            <person name="Grigoriev I.V."/>
            <person name="Henrissat B."/>
            <person name="Kues U."/>
            <person name="Berka R.M."/>
            <person name="Martinez A.T."/>
            <person name="Covert S.F."/>
            <person name="Blanchette R.A."/>
            <person name="Cullen D."/>
        </authorList>
    </citation>
    <scope>NUCLEOTIDE SEQUENCE [LARGE SCALE GENOMIC DNA]</scope>
    <source>
        <strain evidence="8 9">11061_1 CR5-6</strain>
    </source>
</reference>
<dbReference type="Pfam" id="PF14608">
    <property type="entry name" value="zf-CCCH_2"/>
    <property type="match status" value="3"/>
</dbReference>
<evidence type="ECO:0000256" key="4">
    <source>
        <dbReference type="ARBA" id="ARBA00022833"/>
    </source>
</evidence>
<dbReference type="AlphaFoldDB" id="A0A0C3PTW0"/>
<dbReference type="PROSITE" id="PS50103">
    <property type="entry name" value="ZF_C3H1"/>
    <property type="match status" value="2"/>
</dbReference>
<dbReference type="InterPro" id="IPR036855">
    <property type="entry name" value="Znf_CCCH_sf"/>
</dbReference>
<dbReference type="GO" id="GO:0008270">
    <property type="term" value="F:zinc ion binding"/>
    <property type="evidence" value="ECO:0007669"/>
    <property type="project" value="UniProtKB-KW"/>
</dbReference>
<keyword evidence="3 5" id="KW-0863">Zinc-finger</keyword>
<feature type="domain" description="C3H1-type" evidence="7">
    <location>
        <begin position="192"/>
        <end position="221"/>
    </location>
</feature>
<feature type="zinc finger region" description="C3H1-type" evidence="5">
    <location>
        <begin position="192"/>
        <end position="221"/>
    </location>
</feature>
<dbReference type="GO" id="GO:0003729">
    <property type="term" value="F:mRNA binding"/>
    <property type="evidence" value="ECO:0007669"/>
    <property type="project" value="InterPro"/>
</dbReference>
<keyword evidence="9" id="KW-1185">Reference proteome</keyword>
<keyword evidence="1 5" id="KW-0479">Metal-binding</keyword>
<gene>
    <name evidence="8" type="ORF">PHLGIDRAFT_125157</name>
</gene>
<feature type="region of interest" description="Disordered" evidence="6">
    <location>
        <begin position="303"/>
        <end position="322"/>
    </location>
</feature>
<evidence type="ECO:0000256" key="2">
    <source>
        <dbReference type="ARBA" id="ARBA00022737"/>
    </source>
</evidence>
<organism evidence="8 9">
    <name type="scientific">Phlebiopsis gigantea (strain 11061_1 CR5-6)</name>
    <name type="common">White-rot fungus</name>
    <name type="synonym">Peniophora gigantea</name>
    <dbReference type="NCBI Taxonomy" id="745531"/>
    <lineage>
        <taxon>Eukaryota</taxon>
        <taxon>Fungi</taxon>
        <taxon>Dikarya</taxon>
        <taxon>Basidiomycota</taxon>
        <taxon>Agaricomycotina</taxon>
        <taxon>Agaricomycetes</taxon>
        <taxon>Polyporales</taxon>
        <taxon>Phanerochaetaceae</taxon>
        <taxon>Phlebiopsis</taxon>
    </lineage>
</organism>
<dbReference type="PANTHER" id="PTHR12547:SF18">
    <property type="entry name" value="PROTEIN TIS11"/>
    <property type="match status" value="1"/>
</dbReference>
<name>A0A0C3PTW0_PHLG1</name>
<keyword evidence="2" id="KW-0677">Repeat</keyword>
<dbReference type="InterPro" id="IPR045877">
    <property type="entry name" value="ZFP36-like"/>
</dbReference>
<protein>
    <recommendedName>
        <fullName evidence="7">C3H1-type domain-containing protein</fullName>
    </recommendedName>
</protein>
<evidence type="ECO:0000256" key="6">
    <source>
        <dbReference type="SAM" id="MobiDB-lite"/>
    </source>
</evidence>
<evidence type="ECO:0000256" key="3">
    <source>
        <dbReference type="ARBA" id="ARBA00022771"/>
    </source>
</evidence>
<evidence type="ECO:0000256" key="5">
    <source>
        <dbReference type="PROSITE-ProRule" id="PRU00723"/>
    </source>
</evidence>
<dbReference type="OrthoDB" id="410307at2759"/>
<dbReference type="SMART" id="SM00356">
    <property type="entry name" value="ZnF_C3H1"/>
    <property type="match status" value="4"/>
</dbReference>
<keyword evidence="4 5" id="KW-0862">Zinc</keyword>
<dbReference type="Proteomes" id="UP000053257">
    <property type="component" value="Unassembled WGS sequence"/>
</dbReference>
<evidence type="ECO:0000313" key="9">
    <source>
        <dbReference type="Proteomes" id="UP000053257"/>
    </source>
</evidence>
<feature type="compositionally biased region" description="Pro residues" evidence="6">
    <location>
        <begin position="309"/>
        <end position="319"/>
    </location>
</feature>
<dbReference type="SUPFAM" id="SSF90229">
    <property type="entry name" value="CCCH zinc finger"/>
    <property type="match status" value="2"/>
</dbReference>
<dbReference type="STRING" id="745531.A0A0C3PTW0"/>
<accession>A0A0C3PTW0</accession>